<evidence type="ECO:0000313" key="11">
    <source>
        <dbReference type="Proteomes" id="UP000572817"/>
    </source>
</evidence>
<dbReference type="InterPro" id="IPR001789">
    <property type="entry name" value="Sig_transdc_resp-reg_receiver"/>
</dbReference>
<organism evidence="10 11">
    <name type="scientific">Botryosphaeria dothidea</name>
    <dbReference type="NCBI Taxonomy" id="55169"/>
    <lineage>
        <taxon>Eukaryota</taxon>
        <taxon>Fungi</taxon>
        <taxon>Dikarya</taxon>
        <taxon>Ascomycota</taxon>
        <taxon>Pezizomycotina</taxon>
        <taxon>Dothideomycetes</taxon>
        <taxon>Dothideomycetes incertae sedis</taxon>
        <taxon>Botryosphaeriales</taxon>
        <taxon>Botryosphaeriaceae</taxon>
        <taxon>Botryosphaeria</taxon>
    </lineage>
</organism>
<dbReference type="InterPro" id="IPR004358">
    <property type="entry name" value="Sig_transdc_His_kin-like_C"/>
</dbReference>
<dbReference type="PRINTS" id="PR00344">
    <property type="entry name" value="BCTRLSENSOR"/>
</dbReference>
<protein>
    <recommendedName>
        <fullName evidence="2">histidine kinase</fullName>
        <ecNumber evidence="2">2.7.13.3</ecNumber>
    </recommendedName>
</protein>
<dbReference type="SUPFAM" id="SSF55781">
    <property type="entry name" value="GAF domain-like"/>
    <property type="match status" value="1"/>
</dbReference>
<feature type="region of interest" description="Disordered" evidence="7">
    <location>
        <begin position="963"/>
        <end position="1056"/>
    </location>
</feature>
<dbReference type="InterPro" id="IPR003661">
    <property type="entry name" value="HisK_dim/P_dom"/>
</dbReference>
<keyword evidence="5" id="KW-0418">Kinase</keyword>
<dbReference type="PROSITE" id="PS50109">
    <property type="entry name" value="HIS_KIN"/>
    <property type="match status" value="1"/>
</dbReference>
<dbReference type="OrthoDB" id="10249433at2759"/>
<evidence type="ECO:0000256" key="7">
    <source>
        <dbReference type="SAM" id="MobiDB-lite"/>
    </source>
</evidence>
<keyword evidence="4" id="KW-0808">Transferase</keyword>
<dbReference type="InterPro" id="IPR003594">
    <property type="entry name" value="HATPase_dom"/>
</dbReference>
<accession>A0A8H4N1V1</accession>
<feature type="region of interest" description="Disordered" evidence="7">
    <location>
        <begin position="262"/>
        <end position="346"/>
    </location>
</feature>
<dbReference type="GO" id="GO:0005886">
    <property type="term" value="C:plasma membrane"/>
    <property type="evidence" value="ECO:0007669"/>
    <property type="project" value="TreeGrafter"/>
</dbReference>
<dbReference type="Pfam" id="PF00072">
    <property type="entry name" value="Response_reg"/>
    <property type="match status" value="1"/>
</dbReference>
<feature type="region of interest" description="Disordered" evidence="7">
    <location>
        <begin position="597"/>
        <end position="618"/>
    </location>
</feature>
<dbReference type="FunFam" id="3.30.450.40:FF:000083">
    <property type="entry name" value="Sensor histidine kinase/response regulator, putative (AFU_orthologue AFUA_4G00660)"/>
    <property type="match status" value="1"/>
</dbReference>
<dbReference type="GO" id="GO:0009927">
    <property type="term" value="F:histidine phosphotransfer kinase activity"/>
    <property type="evidence" value="ECO:0007669"/>
    <property type="project" value="TreeGrafter"/>
</dbReference>
<name>A0A8H4N1V1_9PEZI</name>
<feature type="compositionally biased region" description="Low complexity" evidence="7">
    <location>
        <begin position="263"/>
        <end position="275"/>
    </location>
</feature>
<keyword evidence="3 6" id="KW-0597">Phosphoprotein</keyword>
<dbReference type="InterPro" id="IPR005467">
    <property type="entry name" value="His_kinase_dom"/>
</dbReference>
<feature type="compositionally biased region" description="Polar residues" evidence="7">
    <location>
        <begin position="292"/>
        <end position="307"/>
    </location>
</feature>
<dbReference type="AlphaFoldDB" id="A0A8H4N1V1"/>
<evidence type="ECO:0000256" key="1">
    <source>
        <dbReference type="ARBA" id="ARBA00000085"/>
    </source>
</evidence>
<feature type="modified residue" description="4-aspartylphosphate" evidence="6">
    <location>
        <position position="1109"/>
    </location>
</feature>
<reference evidence="10" key="1">
    <citation type="submission" date="2020-04" db="EMBL/GenBank/DDBJ databases">
        <title>Genome Assembly and Annotation of Botryosphaeria dothidea sdau 11-99, a Latent Pathogen of Apple Fruit Ring Rot in China.</title>
        <authorList>
            <person name="Yu C."/>
            <person name="Diao Y."/>
            <person name="Lu Q."/>
            <person name="Zhao J."/>
            <person name="Cui S."/>
            <person name="Peng C."/>
            <person name="He B."/>
            <person name="Liu H."/>
        </authorList>
    </citation>
    <scope>NUCLEOTIDE SEQUENCE [LARGE SCALE GENOMIC DNA]</scope>
    <source>
        <strain evidence="10">Sdau11-99</strain>
    </source>
</reference>
<dbReference type="InterPro" id="IPR029016">
    <property type="entry name" value="GAF-like_dom_sf"/>
</dbReference>
<gene>
    <name evidence="10" type="ORF">GTA08_BOTSDO04357</name>
</gene>
<dbReference type="Pfam" id="PF02518">
    <property type="entry name" value="HATPase_c"/>
    <property type="match status" value="1"/>
</dbReference>
<dbReference type="InterPro" id="IPR036097">
    <property type="entry name" value="HisK_dim/P_sf"/>
</dbReference>
<dbReference type="PROSITE" id="PS50110">
    <property type="entry name" value="RESPONSE_REGULATORY"/>
    <property type="match status" value="1"/>
</dbReference>
<dbReference type="SUPFAM" id="SSF52172">
    <property type="entry name" value="CheY-like"/>
    <property type="match status" value="1"/>
</dbReference>
<dbReference type="Gene3D" id="3.30.450.40">
    <property type="match status" value="1"/>
</dbReference>
<comment type="catalytic activity">
    <reaction evidence="1">
        <text>ATP + protein L-histidine = ADP + protein N-phospho-L-histidine.</text>
        <dbReference type="EC" id="2.7.13.3"/>
    </reaction>
</comment>
<keyword evidence="11" id="KW-1185">Reference proteome</keyword>
<proteinExistence type="predicted"/>
<feature type="region of interest" description="Disordered" evidence="7">
    <location>
        <begin position="724"/>
        <end position="745"/>
    </location>
</feature>
<feature type="compositionally biased region" description="Polar residues" evidence="7">
    <location>
        <begin position="321"/>
        <end position="338"/>
    </location>
</feature>
<dbReference type="SMART" id="SM00448">
    <property type="entry name" value="REC"/>
    <property type="match status" value="1"/>
</dbReference>
<evidence type="ECO:0000256" key="3">
    <source>
        <dbReference type="ARBA" id="ARBA00022553"/>
    </source>
</evidence>
<dbReference type="FunFam" id="1.10.287.130:FF:000023">
    <property type="entry name" value="Sensor histidine kinase/response regulator, putative"/>
    <property type="match status" value="1"/>
</dbReference>
<evidence type="ECO:0000259" key="8">
    <source>
        <dbReference type="PROSITE" id="PS50109"/>
    </source>
</evidence>
<dbReference type="SMART" id="SM00387">
    <property type="entry name" value="HATPase_c"/>
    <property type="match status" value="1"/>
</dbReference>
<dbReference type="SUPFAM" id="SSF55874">
    <property type="entry name" value="ATPase domain of HSP90 chaperone/DNA topoisomerase II/histidine kinase"/>
    <property type="match status" value="1"/>
</dbReference>
<feature type="compositionally biased region" description="Low complexity" evidence="7">
    <location>
        <begin position="602"/>
        <end position="613"/>
    </location>
</feature>
<dbReference type="GO" id="GO:0000155">
    <property type="term" value="F:phosphorelay sensor kinase activity"/>
    <property type="evidence" value="ECO:0007669"/>
    <property type="project" value="InterPro"/>
</dbReference>
<feature type="domain" description="Histidine kinase" evidence="8">
    <location>
        <begin position="537"/>
        <end position="820"/>
    </location>
</feature>
<evidence type="ECO:0000313" key="10">
    <source>
        <dbReference type="EMBL" id="KAF4307749.1"/>
    </source>
</evidence>
<feature type="compositionally biased region" description="Polar residues" evidence="7">
    <location>
        <begin position="728"/>
        <end position="738"/>
    </location>
</feature>
<dbReference type="InterPro" id="IPR036890">
    <property type="entry name" value="HATPase_C_sf"/>
</dbReference>
<dbReference type="Gene3D" id="1.10.287.130">
    <property type="match status" value="1"/>
</dbReference>
<dbReference type="EMBL" id="WWBZ02000022">
    <property type="protein sequence ID" value="KAF4307749.1"/>
    <property type="molecule type" value="Genomic_DNA"/>
</dbReference>
<comment type="caution">
    <text evidence="10">The sequence shown here is derived from an EMBL/GenBank/DDBJ whole genome shotgun (WGS) entry which is preliminary data.</text>
</comment>
<dbReference type="EC" id="2.7.13.3" evidence="2"/>
<dbReference type="CDD" id="cd17546">
    <property type="entry name" value="REC_hyHK_CKI1_RcsC-like"/>
    <property type="match status" value="1"/>
</dbReference>
<dbReference type="Pfam" id="PF00512">
    <property type="entry name" value="HisKA"/>
    <property type="match status" value="1"/>
</dbReference>
<dbReference type="SMART" id="SM00388">
    <property type="entry name" value="HisKA"/>
    <property type="match status" value="1"/>
</dbReference>
<dbReference type="Proteomes" id="UP000572817">
    <property type="component" value="Unassembled WGS sequence"/>
</dbReference>
<evidence type="ECO:0000256" key="2">
    <source>
        <dbReference type="ARBA" id="ARBA00012438"/>
    </source>
</evidence>
<dbReference type="CDD" id="cd00082">
    <property type="entry name" value="HisKA"/>
    <property type="match status" value="1"/>
</dbReference>
<evidence type="ECO:0000256" key="4">
    <source>
        <dbReference type="ARBA" id="ARBA00022679"/>
    </source>
</evidence>
<dbReference type="PANTHER" id="PTHR43047:SF72">
    <property type="entry name" value="OSMOSENSING HISTIDINE PROTEIN KINASE SLN1"/>
    <property type="match status" value="1"/>
</dbReference>
<dbReference type="PANTHER" id="PTHR43047">
    <property type="entry name" value="TWO-COMPONENT HISTIDINE PROTEIN KINASE"/>
    <property type="match status" value="1"/>
</dbReference>
<dbReference type="SUPFAM" id="SSF47384">
    <property type="entry name" value="Homodimeric domain of signal transducing histidine kinase"/>
    <property type="match status" value="1"/>
</dbReference>
<evidence type="ECO:0000256" key="5">
    <source>
        <dbReference type="ARBA" id="ARBA00022777"/>
    </source>
</evidence>
<dbReference type="Gene3D" id="3.40.50.2300">
    <property type="match status" value="1"/>
</dbReference>
<sequence length="1186" mass="130024">MPTNPLLNPPVDQEAERARVKKLASYFGSLGILPQPSTSSLCDPVPRAPAPARDATLTALAQLGPLRLQCDRAFVSLIDRSQQYIIAEATRSLSYYDSSNQPRDPLYLGVVALDIGWGICPNTIHAFTDLTGQSAISTPNVKADYSSYCIRDLRDQPEYVDRPYVRGWPHMRSYLEVPLRTSSGICIGSYSVIDSRPRDDFDDAAVAVLEDIAQAIMDHIELVKMQEQHKRLERLVNSLCLYVEENTTMQAFEEKISAEDWQSADVPVTSPSSDSDMSEGPASGRRSPEVNPASTSDDSLETKLTTPSPNPRPDPFDGLCNDQNAQTNSAIHPSTPSRTLLPESRTGTVSDAFSRAATLIQEATDMDGIVFLDASPSGFSTRLNARSANGPMNLPIAQTTKSSKTCEVLGASANSEQEPGMSGSNVPELFLQRLLRAHPQGSIFFADEVDDLGRDGGDAGQLFQIFDSARSILFLPLWDYQKEGWHAAAFGWSNRSNRVFTSDDMVYISAFSNSIMNEVSRIEAMNVSHAKSNFISSISHELRSPLHGILASTELMKQTGLDEERLSLAEMVEVCGTTLLETMDHLLDFAKINHLTRRRRSSGSPTGSRGVSRSRNEHCSLSKTTDLSALVQEVVVGAHLGHAAQTSSKLETAGIRLHARQPSRSKLSTYPEEDRNRVLLTMDIEKRNNWRIYTEPGAWRRIVLNLVGNALKYTSQGTIEISLKQVDTPKQQPSSLTEDNPPPPERHICFSVKDSGRGISPEYLKYRLFTPYAQEDTLVSGTGLGLSIVHHLVTHLGGKVDIKSEVNVGTLVQVTIPVPFSAESVTPKIKSERNPMEKIGHLLRGKTIMALKSTHPSEPGDEAEMLLSNAVYTAQTWYDLEVLPASSVGDSCTADFCMLHACQLEQEPKDRLRDIKGAVIVLCTAPPTPIQMEIGAFCEATLLQQPFGPKKVKTALKAALRRQHRIASGQPVTSPLDLNSPPPTSHIEIPYREGSTAISLPAPTDFNLAPPPKLQAPIRSLADRPPSPPSPSPSNRTTQPPAPPSSSSPDAPDKPRLNLLLVEDNPINLRILTTYAKKLNCTFMTAPNGRDAVAEFKKGDGHFDYVLMDVSMPVMNGFEATREIRAWERMSCGDGELRHTKILALTGLGSAESQQEAFASGMDEFLIKPVPLKRLEGVLFGKLKRQ</sequence>
<dbReference type="Gene3D" id="3.30.565.10">
    <property type="entry name" value="Histidine kinase-like ATPase, C-terminal domain"/>
    <property type="match status" value="1"/>
</dbReference>
<feature type="domain" description="Response regulatory" evidence="9">
    <location>
        <begin position="1058"/>
        <end position="1183"/>
    </location>
</feature>
<evidence type="ECO:0000259" key="9">
    <source>
        <dbReference type="PROSITE" id="PS50110"/>
    </source>
</evidence>
<dbReference type="InterPro" id="IPR011006">
    <property type="entry name" value="CheY-like_superfamily"/>
</dbReference>
<evidence type="ECO:0000256" key="6">
    <source>
        <dbReference type="PROSITE-ProRule" id="PRU00169"/>
    </source>
</evidence>